<proteinExistence type="predicted"/>
<dbReference type="RefSeq" id="WP_056952028.1">
    <property type="nucleotide sequence ID" value="NZ_AZDJ01000032.1"/>
</dbReference>
<dbReference type="PIRSF" id="PIRSF031501">
    <property type="entry name" value="QueT"/>
    <property type="match status" value="1"/>
</dbReference>
<reference evidence="2 3" key="1">
    <citation type="journal article" date="2015" name="Genome Announc.">
        <title>Expanding the biotechnology potential of lactobacilli through comparative genomics of 213 strains and associated genera.</title>
        <authorList>
            <person name="Sun Z."/>
            <person name="Harris H.M."/>
            <person name="McCann A."/>
            <person name="Guo C."/>
            <person name="Argimon S."/>
            <person name="Zhang W."/>
            <person name="Yang X."/>
            <person name="Jeffery I.B."/>
            <person name="Cooney J.C."/>
            <person name="Kagawa T.F."/>
            <person name="Liu W."/>
            <person name="Song Y."/>
            <person name="Salvetti E."/>
            <person name="Wrobel A."/>
            <person name="Rasinkangas P."/>
            <person name="Parkhill J."/>
            <person name="Rea M.C."/>
            <person name="O'Sullivan O."/>
            <person name="Ritari J."/>
            <person name="Douillard F.P."/>
            <person name="Paul Ross R."/>
            <person name="Yang R."/>
            <person name="Briner A.E."/>
            <person name="Felis G.E."/>
            <person name="de Vos W.M."/>
            <person name="Barrangou R."/>
            <person name="Klaenhammer T.R."/>
            <person name="Caufield P.W."/>
            <person name="Cui Y."/>
            <person name="Zhang H."/>
            <person name="O'Toole P.W."/>
        </authorList>
    </citation>
    <scope>NUCLEOTIDE SEQUENCE [LARGE SCALE GENOMIC DNA]</scope>
    <source>
        <strain evidence="2 3">JCM 17158</strain>
    </source>
</reference>
<accession>A0A0R1JGI2</accession>
<sequence length="172" mass="18699">MSRQTGVRALVINALVAALYIVLAVVPGVFNLASGAIQFRVSEGLNHLVAFNRKYLLGVVVGCVAYNAIFSPMGWVDVVFGGGQTLIALSVAAWVAPHLTKLWQKLTLTTGLMTVTMVLVAIEIVWTGKLNWATTFWPTYGSLMLSELVIMVITAPIMAALDRILHFNRVIE</sequence>
<gene>
    <name evidence="2" type="ORF">FD02_GL000481</name>
</gene>
<evidence type="ECO:0000256" key="1">
    <source>
        <dbReference type="SAM" id="Phobius"/>
    </source>
</evidence>
<name>A0A0R1JGI2_9LACO</name>
<dbReference type="EMBL" id="AZDJ01000032">
    <property type="protein sequence ID" value="KRK70416.1"/>
    <property type="molecule type" value="Genomic_DNA"/>
</dbReference>
<keyword evidence="1" id="KW-0812">Transmembrane</keyword>
<protein>
    <submittedName>
        <fullName evidence="2">Membrane protein</fullName>
    </submittedName>
</protein>
<feature type="transmembrane region" description="Helical" evidence="1">
    <location>
        <begin position="108"/>
        <end position="128"/>
    </location>
</feature>
<keyword evidence="1" id="KW-1133">Transmembrane helix</keyword>
<dbReference type="InterPro" id="IPR010387">
    <property type="entry name" value="QueT"/>
</dbReference>
<evidence type="ECO:0000313" key="3">
    <source>
        <dbReference type="Proteomes" id="UP000051804"/>
    </source>
</evidence>
<dbReference type="Pfam" id="PF06177">
    <property type="entry name" value="QueT"/>
    <property type="match status" value="1"/>
</dbReference>
<dbReference type="PANTHER" id="PTHR40044:SF1">
    <property type="entry name" value="INTEGRAL MEMBRANE PROTEIN"/>
    <property type="match status" value="1"/>
</dbReference>
<feature type="transmembrane region" description="Helical" evidence="1">
    <location>
        <begin position="78"/>
        <end position="96"/>
    </location>
</feature>
<feature type="transmembrane region" description="Helical" evidence="1">
    <location>
        <begin position="12"/>
        <end position="34"/>
    </location>
</feature>
<keyword evidence="3" id="KW-1185">Reference proteome</keyword>
<feature type="transmembrane region" description="Helical" evidence="1">
    <location>
        <begin position="140"/>
        <end position="161"/>
    </location>
</feature>
<dbReference type="OrthoDB" id="1706970at2"/>
<organism evidence="2 3">
    <name type="scientific">Lacticaseibacillus nasuensis JCM 17158</name>
    <dbReference type="NCBI Taxonomy" id="1291734"/>
    <lineage>
        <taxon>Bacteria</taxon>
        <taxon>Bacillati</taxon>
        <taxon>Bacillota</taxon>
        <taxon>Bacilli</taxon>
        <taxon>Lactobacillales</taxon>
        <taxon>Lactobacillaceae</taxon>
        <taxon>Lacticaseibacillus</taxon>
    </lineage>
</organism>
<feature type="transmembrane region" description="Helical" evidence="1">
    <location>
        <begin position="55"/>
        <end position="72"/>
    </location>
</feature>
<dbReference type="STRING" id="1291734.FD02_GL000481"/>
<keyword evidence="1" id="KW-0472">Membrane</keyword>
<evidence type="ECO:0000313" key="2">
    <source>
        <dbReference type="EMBL" id="KRK70416.1"/>
    </source>
</evidence>
<dbReference type="PATRIC" id="fig|1291734.4.peg.495"/>
<dbReference type="PANTHER" id="PTHR40044">
    <property type="entry name" value="INTEGRAL MEMBRANE PROTEIN-RELATED"/>
    <property type="match status" value="1"/>
</dbReference>
<dbReference type="Proteomes" id="UP000051804">
    <property type="component" value="Unassembled WGS sequence"/>
</dbReference>
<dbReference type="AlphaFoldDB" id="A0A0R1JGI2"/>
<comment type="caution">
    <text evidence="2">The sequence shown here is derived from an EMBL/GenBank/DDBJ whole genome shotgun (WGS) entry which is preliminary data.</text>
</comment>